<dbReference type="GO" id="GO:0005634">
    <property type="term" value="C:nucleus"/>
    <property type="evidence" value="ECO:0000318"/>
    <property type="project" value="GO_Central"/>
</dbReference>
<evidence type="ECO:0000313" key="2">
    <source>
        <dbReference type="Proteomes" id="UP000054558"/>
    </source>
</evidence>
<dbReference type="EMBL" id="DF237040">
    <property type="protein sequence ID" value="GAQ81786.1"/>
    <property type="molecule type" value="Genomic_DNA"/>
</dbReference>
<reference evidence="1 2" key="1">
    <citation type="journal article" date="2014" name="Nat. Commun.">
        <title>Klebsormidium flaccidum genome reveals primary factors for plant terrestrial adaptation.</title>
        <authorList>
            <person name="Hori K."/>
            <person name="Maruyama F."/>
            <person name="Fujisawa T."/>
            <person name="Togashi T."/>
            <person name="Yamamoto N."/>
            <person name="Seo M."/>
            <person name="Sato S."/>
            <person name="Yamada T."/>
            <person name="Mori H."/>
            <person name="Tajima N."/>
            <person name="Moriyama T."/>
            <person name="Ikeuchi M."/>
            <person name="Watanabe M."/>
            <person name="Wada H."/>
            <person name="Kobayashi K."/>
            <person name="Saito M."/>
            <person name="Masuda T."/>
            <person name="Sasaki-Sekimoto Y."/>
            <person name="Mashiguchi K."/>
            <person name="Awai K."/>
            <person name="Shimojima M."/>
            <person name="Masuda S."/>
            <person name="Iwai M."/>
            <person name="Nobusawa T."/>
            <person name="Narise T."/>
            <person name="Kondo S."/>
            <person name="Saito H."/>
            <person name="Sato R."/>
            <person name="Murakawa M."/>
            <person name="Ihara Y."/>
            <person name="Oshima-Yamada Y."/>
            <person name="Ohtaka K."/>
            <person name="Satoh M."/>
            <person name="Sonobe K."/>
            <person name="Ishii M."/>
            <person name="Ohtani R."/>
            <person name="Kanamori-Sato M."/>
            <person name="Honoki R."/>
            <person name="Miyazaki D."/>
            <person name="Mochizuki H."/>
            <person name="Umetsu J."/>
            <person name="Higashi K."/>
            <person name="Shibata D."/>
            <person name="Kamiya Y."/>
            <person name="Sato N."/>
            <person name="Nakamura Y."/>
            <person name="Tabata S."/>
            <person name="Ida S."/>
            <person name="Kurokawa K."/>
            <person name="Ohta H."/>
        </authorList>
    </citation>
    <scope>NUCLEOTIDE SEQUENCE [LARGE SCALE GENOMIC DNA]</scope>
    <source>
        <strain evidence="1 2">NIES-2285</strain>
    </source>
</reference>
<name>A0A1Y1HZ45_KLENI</name>
<sequence length="496" mass="55839">MLLVPAQELSDALRARRFIESIRVTRSVARRVSAATNGRIFDLGPELLNLIFTKLAPSPLNLAAVPCVCQAWRRIMQEQTWQQLCLEVAPGLCRALGYDAADGPPGGWAAMYKLLFFCAARFRMSWYFDGWSSLGHVQTQSSGFQTGPEIASDLRLKDQFRRDVLFVSRPCFHGDEIGDRHSTRMHVCRGLIPEVAKSALAKRAGARKYSESPPELQQRMRDSASDRCQYCQAPSYELESRVLADRDCSSSEDMDSDEELEGFDFSGHVCGNGHVMLEILGNLGETPFSGAESVRDVRGGLPVETSKTKKEVCGLFGLDPTAEFERKLWKSLDAFSMFRKLECLAREVQERGVLTYEICEDTDKDRVRTNSSTGRQVILDLERERTGLEKQIIRIIEAFERDSKADSETDSEADRGPGPFWQVSADAIQCVRDLLLAVPQCKRILARFLTGSCKRSVGTVLARVERLKLLGLRKAQIRKALWPFQRRGGMSPRRHF</sequence>
<dbReference type="InterPro" id="IPR040267">
    <property type="entry name" value="EID1-like"/>
</dbReference>
<evidence type="ECO:0000313" key="1">
    <source>
        <dbReference type="EMBL" id="GAQ81786.1"/>
    </source>
</evidence>
<keyword evidence="2" id="KW-1185">Reference proteome</keyword>
<dbReference type="SUPFAM" id="SSF81383">
    <property type="entry name" value="F-box domain"/>
    <property type="match status" value="1"/>
</dbReference>
<proteinExistence type="predicted"/>
<organism evidence="1 2">
    <name type="scientific">Klebsormidium nitens</name>
    <name type="common">Green alga</name>
    <name type="synonym">Ulothrix nitens</name>
    <dbReference type="NCBI Taxonomy" id="105231"/>
    <lineage>
        <taxon>Eukaryota</taxon>
        <taxon>Viridiplantae</taxon>
        <taxon>Streptophyta</taxon>
        <taxon>Klebsormidiophyceae</taxon>
        <taxon>Klebsormidiales</taxon>
        <taxon>Klebsormidiaceae</taxon>
        <taxon>Klebsormidium</taxon>
    </lineage>
</organism>
<dbReference type="InterPro" id="IPR036047">
    <property type="entry name" value="F-box-like_dom_sf"/>
</dbReference>
<dbReference type="Proteomes" id="UP000054558">
    <property type="component" value="Unassembled WGS sequence"/>
</dbReference>
<accession>A0A1Y1HZ45</accession>
<gene>
    <name evidence="1" type="ORF">KFL_000910060</name>
</gene>
<evidence type="ECO:0008006" key="3">
    <source>
        <dbReference type="Google" id="ProtNLM"/>
    </source>
</evidence>
<dbReference type="OrthoDB" id="761790at2759"/>
<dbReference type="STRING" id="105231.A0A1Y1HZ45"/>
<dbReference type="PANTHER" id="PTHR31348">
    <property type="entry name" value="EID1-LIKE F-BOX PROTEIN 2-RELATED"/>
    <property type="match status" value="1"/>
</dbReference>
<dbReference type="AlphaFoldDB" id="A0A1Y1HZ45"/>
<dbReference type="PANTHER" id="PTHR31348:SF4">
    <property type="entry name" value="PHYTOCHROME A-ASSOCIATED F-BOX PROTEIN"/>
    <property type="match status" value="1"/>
</dbReference>
<protein>
    <recommendedName>
        <fullName evidence="3">F-box domain-containing protein</fullName>
    </recommendedName>
</protein>